<feature type="compositionally biased region" description="Basic and acidic residues" evidence="1">
    <location>
        <begin position="40"/>
        <end position="51"/>
    </location>
</feature>
<evidence type="ECO:0000259" key="3">
    <source>
        <dbReference type="PROSITE" id="PS51677"/>
    </source>
</evidence>
<dbReference type="RefSeq" id="WP_139185792.1">
    <property type="nucleotide sequence ID" value="NZ_FMYH01000003.1"/>
</dbReference>
<dbReference type="InterPro" id="IPR050248">
    <property type="entry name" value="Polysacc_deacetylase_ArnD"/>
</dbReference>
<keyword evidence="2" id="KW-0732">Signal</keyword>
<proteinExistence type="predicted"/>
<dbReference type="Gene3D" id="3.20.20.370">
    <property type="entry name" value="Glycoside hydrolase/deacetylase"/>
    <property type="match status" value="1"/>
</dbReference>
<dbReference type="InterPro" id="IPR011330">
    <property type="entry name" value="Glyco_hydro/deAcase_b/a-brl"/>
</dbReference>
<name>A0A1G6NQP8_9MICO</name>
<feature type="signal peptide" evidence="2">
    <location>
        <begin position="1"/>
        <end position="23"/>
    </location>
</feature>
<protein>
    <submittedName>
        <fullName evidence="4">Peptidoglycan/xylan/chitin deacetylase, PgdA/CDA1 family</fullName>
    </submittedName>
</protein>
<gene>
    <name evidence="4" type="ORF">SAMN05216410_2205</name>
</gene>
<evidence type="ECO:0000313" key="4">
    <source>
        <dbReference type="EMBL" id="SDC70038.1"/>
    </source>
</evidence>
<dbReference type="CDD" id="cd10917">
    <property type="entry name" value="CE4_NodB_like_6s_7s"/>
    <property type="match status" value="1"/>
</dbReference>
<dbReference type="InterPro" id="IPR006311">
    <property type="entry name" value="TAT_signal"/>
</dbReference>
<dbReference type="PANTHER" id="PTHR10587:SF137">
    <property type="entry name" value="4-DEOXY-4-FORMAMIDO-L-ARABINOSE-PHOSPHOUNDECAPRENOL DEFORMYLASE ARND-RELATED"/>
    <property type="match status" value="1"/>
</dbReference>
<feature type="domain" description="NodB homology" evidence="3">
    <location>
        <begin position="69"/>
        <end position="247"/>
    </location>
</feature>
<feature type="region of interest" description="Disordered" evidence="1">
    <location>
        <begin position="28"/>
        <end position="58"/>
    </location>
</feature>
<sequence length="261" mass="28309">MAHQISRRHLLSVSALTAVTAAAVVGAAGQQPVVRAPRKSPSDRVPPRRESATGTSGTDVFWRMQTVDQLVALTFDDGPDPRWTPMVLSALADHGAQATFFQMGKAVRKHPEVTRAVHDAGHEVASHTAEHKDLTDLDYDQIWDNLTLTHEAIVDAIGTPPTLLRPPYGRIDSLGLFAAAELGYRVAMWSHHLPTWEAEAAVDHNIATASPGMIILCHDGRGTPEDSLYVAVRRLLGELTKDGYTFVTVSDMLAAQQARAS</sequence>
<dbReference type="GO" id="GO:0016810">
    <property type="term" value="F:hydrolase activity, acting on carbon-nitrogen (but not peptide) bonds"/>
    <property type="evidence" value="ECO:0007669"/>
    <property type="project" value="InterPro"/>
</dbReference>
<keyword evidence="5" id="KW-1185">Reference proteome</keyword>
<dbReference type="PROSITE" id="PS51677">
    <property type="entry name" value="NODB"/>
    <property type="match status" value="1"/>
</dbReference>
<dbReference type="AlphaFoldDB" id="A0A1G6NQP8"/>
<organism evidence="4 5">
    <name type="scientific">Sanguibacter gelidistatuariae</name>
    <dbReference type="NCBI Taxonomy" id="1814289"/>
    <lineage>
        <taxon>Bacteria</taxon>
        <taxon>Bacillati</taxon>
        <taxon>Actinomycetota</taxon>
        <taxon>Actinomycetes</taxon>
        <taxon>Micrococcales</taxon>
        <taxon>Sanguibacteraceae</taxon>
        <taxon>Sanguibacter</taxon>
    </lineage>
</organism>
<accession>A0A1G6NQP8</accession>
<dbReference type="SUPFAM" id="SSF88713">
    <property type="entry name" value="Glycoside hydrolase/deacetylase"/>
    <property type="match status" value="1"/>
</dbReference>
<evidence type="ECO:0000313" key="5">
    <source>
        <dbReference type="Proteomes" id="UP000199039"/>
    </source>
</evidence>
<dbReference type="PROSITE" id="PS51318">
    <property type="entry name" value="TAT"/>
    <property type="match status" value="1"/>
</dbReference>
<dbReference type="Pfam" id="PF01522">
    <property type="entry name" value="Polysacc_deac_1"/>
    <property type="match status" value="1"/>
</dbReference>
<evidence type="ECO:0000256" key="1">
    <source>
        <dbReference type="SAM" id="MobiDB-lite"/>
    </source>
</evidence>
<feature type="chain" id="PRO_5039143296" evidence="2">
    <location>
        <begin position="24"/>
        <end position="261"/>
    </location>
</feature>
<dbReference type="OrthoDB" id="9797391at2"/>
<dbReference type="GO" id="GO:0005975">
    <property type="term" value="P:carbohydrate metabolic process"/>
    <property type="evidence" value="ECO:0007669"/>
    <property type="project" value="InterPro"/>
</dbReference>
<reference evidence="4 5" key="1">
    <citation type="submission" date="2016-09" db="EMBL/GenBank/DDBJ databases">
        <authorList>
            <person name="Capua I."/>
            <person name="De Benedictis P."/>
            <person name="Joannis T."/>
            <person name="Lombin L.H."/>
            <person name="Cattoli G."/>
        </authorList>
    </citation>
    <scope>NUCLEOTIDE SEQUENCE [LARGE SCALE GENOMIC DNA]</scope>
    <source>
        <strain evidence="4 5">ISLP-3</strain>
    </source>
</reference>
<dbReference type="STRING" id="1814289.SAMN05216410_2205"/>
<evidence type="ECO:0000256" key="2">
    <source>
        <dbReference type="SAM" id="SignalP"/>
    </source>
</evidence>
<dbReference type="EMBL" id="FMYH01000003">
    <property type="protein sequence ID" value="SDC70038.1"/>
    <property type="molecule type" value="Genomic_DNA"/>
</dbReference>
<dbReference type="Proteomes" id="UP000199039">
    <property type="component" value="Unassembled WGS sequence"/>
</dbReference>
<dbReference type="InterPro" id="IPR002509">
    <property type="entry name" value="NODB_dom"/>
</dbReference>
<dbReference type="PANTHER" id="PTHR10587">
    <property type="entry name" value="GLYCOSYL TRANSFERASE-RELATED"/>
    <property type="match status" value="1"/>
</dbReference>